<protein>
    <submittedName>
        <fullName evidence="1 3">Uncharacterized protein</fullName>
    </submittedName>
</protein>
<organism evidence="3">
    <name type="scientific">Nippostrongylus brasiliensis</name>
    <name type="common">Rat hookworm</name>
    <dbReference type="NCBI Taxonomy" id="27835"/>
    <lineage>
        <taxon>Eukaryota</taxon>
        <taxon>Metazoa</taxon>
        <taxon>Ecdysozoa</taxon>
        <taxon>Nematoda</taxon>
        <taxon>Chromadorea</taxon>
        <taxon>Rhabditida</taxon>
        <taxon>Rhabditina</taxon>
        <taxon>Rhabditomorpha</taxon>
        <taxon>Strongyloidea</taxon>
        <taxon>Heligmosomidae</taxon>
        <taxon>Nippostrongylus</taxon>
    </lineage>
</organism>
<dbReference type="EMBL" id="UYSL01022955">
    <property type="protein sequence ID" value="VDL81459.1"/>
    <property type="molecule type" value="Genomic_DNA"/>
</dbReference>
<dbReference type="OMA" id="MELLCIC"/>
<name>A0A0N4YL09_NIPBR</name>
<gene>
    <name evidence="1" type="ORF">NBR_LOCUS17762</name>
</gene>
<evidence type="ECO:0000313" key="1">
    <source>
        <dbReference type="EMBL" id="VDL81459.1"/>
    </source>
</evidence>
<dbReference type="Proteomes" id="UP000271162">
    <property type="component" value="Unassembled WGS sequence"/>
</dbReference>
<evidence type="ECO:0000313" key="3">
    <source>
        <dbReference type="WBParaSite" id="NBR_0001776101-mRNA-1"/>
    </source>
</evidence>
<dbReference type="STRING" id="27835.A0A0N4YL09"/>
<accession>A0A0N4YL09</accession>
<proteinExistence type="predicted"/>
<dbReference type="AlphaFoldDB" id="A0A0N4YL09"/>
<keyword evidence="2" id="KW-1185">Reference proteome</keyword>
<evidence type="ECO:0000313" key="2">
    <source>
        <dbReference type="Proteomes" id="UP000271162"/>
    </source>
</evidence>
<reference evidence="1 2" key="2">
    <citation type="submission" date="2018-11" db="EMBL/GenBank/DDBJ databases">
        <authorList>
            <consortium name="Pathogen Informatics"/>
        </authorList>
    </citation>
    <scope>NUCLEOTIDE SEQUENCE [LARGE SCALE GENOMIC DNA]</scope>
</reference>
<sequence length="155" mass="18336">MRGLQLIRDQVREHADDYRQRMCHWFDSQKAVDTVRPPRIGSRVFMKLLAERTRSRYPKLAQEWDGPFRVLETSGTSASITRIDAIEEPIRVQMELLCICPQELVVTQKKRPHTRRRKTVGVRTEHEFDVSDEMHCLHARFHCCQVCRRCRSSAM</sequence>
<dbReference type="WBParaSite" id="NBR_0001776101-mRNA-1">
    <property type="protein sequence ID" value="NBR_0001776101-mRNA-1"/>
    <property type="gene ID" value="NBR_0001776101"/>
</dbReference>
<reference evidence="3" key="1">
    <citation type="submission" date="2017-02" db="UniProtKB">
        <authorList>
            <consortium name="WormBaseParasite"/>
        </authorList>
    </citation>
    <scope>IDENTIFICATION</scope>
</reference>